<protein>
    <recommendedName>
        <fullName evidence="3">UFSP1/2/DUB catalytic domain-containing protein</fullName>
    </recommendedName>
</protein>
<evidence type="ECO:0000313" key="5">
    <source>
        <dbReference type="Proteomes" id="UP000502823"/>
    </source>
</evidence>
<dbReference type="Pfam" id="PF07910">
    <property type="entry name" value="Peptidase_C78"/>
    <property type="match status" value="1"/>
</dbReference>
<name>A0A6L2PJP8_COPFO</name>
<dbReference type="InterPro" id="IPR038765">
    <property type="entry name" value="Papain-like_cys_pep_sf"/>
</dbReference>
<evidence type="ECO:0000313" key="4">
    <source>
        <dbReference type="EMBL" id="GFG32773.1"/>
    </source>
</evidence>
<keyword evidence="5" id="KW-1185">Reference proteome</keyword>
<gene>
    <name evidence="4" type="ORF">Cfor_10345</name>
</gene>
<evidence type="ECO:0000256" key="2">
    <source>
        <dbReference type="ARBA" id="ARBA00022801"/>
    </source>
</evidence>
<dbReference type="InterPro" id="IPR012462">
    <property type="entry name" value="UFSP1/2_DUB_cat"/>
</dbReference>
<organism evidence="4 5">
    <name type="scientific">Coptotermes formosanus</name>
    <name type="common">Formosan subterranean termite</name>
    <dbReference type="NCBI Taxonomy" id="36987"/>
    <lineage>
        <taxon>Eukaryota</taxon>
        <taxon>Metazoa</taxon>
        <taxon>Ecdysozoa</taxon>
        <taxon>Arthropoda</taxon>
        <taxon>Hexapoda</taxon>
        <taxon>Insecta</taxon>
        <taxon>Pterygota</taxon>
        <taxon>Neoptera</taxon>
        <taxon>Polyneoptera</taxon>
        <taxon>Dictyoptera</taxon>
        <taxon>Blattodea</taxon>
        <taxon>Blattoidea</taxon>
        <taxon>Termitoidae</taxon>
        <taxon>Rhinotermitidae</taxon>
        <taxon>Coptotermes</taxon>
    </lineage>
</organism>
<evidence type="ECO:0000259" key="3">
    <source>
        <dbReference type="Pfam" id="PF07910"/>
    </source>
</evidence>
<dbReference type="EMBL" id="BLKM01011323">
    <property type="protein sequence ID" value="GFG32773.1"/>
    <property type="molecule type" value="Genomic_DNA"/>
</dbReference>
<evidence type="ECO:0000256" key="1">
    <source>
        <dbReference type="ARBA" id="ARBA00008552"/>
    </source>
</evidence>
<comment type="similarity">
    <text evidence="1">Belongs to the peptidase C78 family.</text>
</comment>
<proteinExistence type="inferred from homology"/>
<sequence>MTSSPVDSGANLLQNVHAGIAPPTAAGTTTLIQGSYQYYHYGCDGFNDKGWGCGYRTLQTICSWVRATMQHSSAVPSIPAIQEVLVHLEDKPSSFMGSHEWIGSFEVCMVMDHLYGVSSKIIHVTKGSDLHHHVPSLIEHFNKYGSPLMMGGDKDCSAKAVVGVHASGSDAYFLIVDPHYCGRAKSHHELQKQGWVQWQHIDEFAGRGLPLCEEHGASSFTVHVYPSDKDGSLRNIGIHPPWSLIQRMPPEDGNYNVHQNVGRASPFDVTTSLKPEATQAGVYIWESTCKNINEAETVYLTSKSLFVHVRQTPVEYMRNNTPHQHGCHTWSLGRTMTSKGNFLFAPVQTEQWFYDYKQFL</sequence>
<reference evidence="5" key="1">
    <citation type="submission" date="2020-01" db="EMBL/GenBank/DDBJ databases">
        <title>Draft genome sequence of the Termite Coptotermes fromosanus.</title>
        <authorList>
            <person name="Itakura S."/>
            <person name="Yosikawa Y."/>
            <person name="Umezawa K."/>
        </authorList>
    </citation>
    <scope>NUCLEOTIDE SEQUENCE [LARGE SCALE GENOMIC DNA]</scope>
</reference>
<dbReference type="OrthoDB" id="417506at2759"/>
<accession>A0A6L2PJP8</accession>
<dbReference type="SUPFAM" id="SSF54001">
    <property type="entry name" value="Cysteine proteinases"/>
    <property type="match status" value="1"/>
</dbReference>
<dbReference type="AlphaFoldDB" id="A0A6L2PJP8"/>
<dbReference type="InParanoid" id="A0A6L2PJP8"/>
<keyword evidence="2" id="KW-0378">Hydrolase</keyword>
<feature type="domain" description="UFSP1/2/DUB catalytic" evidence="3">
    <location>
        <begin position="28"/>
        <end position="204"/>
    </location>
</feature>
<dbReference type="PANTHER" id="PTHR48153">
    <property type="entry name" value="UFM1-SPECIFIC PROTEASE 2"/>
    <property type="match status" value="1"/>
</dbReference>
<dbReference type="Gene3D" id="3.90.70.130">
    <property type="match status" value="1"/>
</dbReference>
<comment type="caution">
    <text evidence="4">The sequence shown here is derived from an EMBL/GenBank/DDBJ whole genome shotgun (WGS) entry which is preliminary data.</text>
</comment>
<dbReference type="GO" id="GO:0071567">
    <property type="term" value="F:deUFMylase activity"/>
    <property type="evidence" value="ECO:0007669"/>
    <property type="project" value="TreeGrafter"/>
</dbReference>
<dbReference type="Proteomes" id="UP000502823">
    <property type="component" value="Unassembled WGS sequence"/>
</dbReference>
<dbReference type="PANTHER" id="PTHR48153:SF3">
    <property type="entry name" value="INACTIVE UFM1-SPECIFIC PROTEASE 1"/>
    <property type="match status" value="1"/>
</dbReference>